<dbReference type="Pfam" id="PF17388">
    <property type="entry name" value="GP24_25"/>
    <property type="match status" value="1"/>
</dbReference>
<dbReference type="InterPro" id="IPR020132">
    <property type="entry name" value="Gp24/Gp25"/>
</dbReference>
<evidence type="ECO:0000313" key="2">
    <source>
        <dbReference type="EMBL" id="ASR77130.1"/>
    </source>
</evidence>
<evidence type="ECO:0000313" key="3">
    <source>
        <dbReference type="Proteomes" id="UP000225918"/>
    </source>
</evidence>
<dbReference type="Proteomes" id="UP000225918">
    <property type="component" value="Segment"/>
</dbReference>
<sequence length="268" mass="29756">MSNSYSLDDLRSETEKKFAPVKIGLSDGSEVELKSLLRLGKKTRDLVGDTLEDLKSINSDDDDDEELNEAEAELLVEAIAKILNLIASSPAKLLKELDHPDALIKVTLMTQVLNKWIGGAQVGGSRELARLIDRYGENLVPDLKHYYGIDLRDLFSEVDPLSPSWVLLHVRNLPIESAFVAELRGGEAFRGWNQDRYMTANLINAVKALQYITILANSDPKKSKPKVPEPYPIPDKTTKKVRDTKPGSFAFMARAQLQAVKKLKEGGG</sequence>
<proteinExistence type="predicted"/>
<reference evidence="3" key="1">
    <citation type="submission" date="2017-05" db="EMBL/GenBank/DDBJ databases">
        <authorList>
            <person name="Song R."/>
            <person name="Chenine A.L."/>
            <person name="Ruprecht R.M."/>
        </authorList>
    </citation>
    <scope>NUCLEOTIDE SEQUENCE [LARGE SCALE GENOMIC DNA]</scope>
</reference>
<feature type="region of interest" description="Disordered" evidence="1">
    <location>
        <begin position="219"/>
        <end position="244"/>
    </location>
</feature>
<name>A0A222YZA6_9CAUD</name>
<evidence type="ECO:0000256" key="1">
    <source>
        <dbReference type="SAM" id="MobiDB-lite"/>
    </source>
</evidence>
<accession>A0A222YZA6</accession>
<dbReference type="EMBL" id="MF141539">
    <property type="protein sequence ID" value="ASR77130.1"/>
    <property type="molecule type" value="Genomic_DNA"/>
</dbReference>
<protein>
    <submittedName>
        <fullName evidence="2">Tail assembly chaperone</fullName>
    </submittedName>
</protein>
<gene>
    <name evidence="2" type="ORF">SEA_MYRADEE_22</name>
</gene>
<keyword evidence="3" id="KW-1185">Reference proteome</keyword>
<organism evidence="2 3">
    <name type="scientific">Mycobacterium phage MyraDee</name>
    <dbReference type="NCBI Taxonomy" id="2024303"/>
    <lineage>
        <taxon>Viruses</taxon>
        <taxon>Duplodnaviria</taxon>
        <taxon>Heunggongvirae</taxon>
        <taxon>Uroviricota</taxon>
        <taxon>Caudoviricetes</taxon>
        <taxon>Myradeevirus</taxon>
        <taxon>Myradeevirus MyraDee</taxon>
    </lineage>
</organism>